<name>A0A495BD54_VOGIN</name>
<dbReference type="GO" id="GO:0003899">
    <property type="term" value="F:DNA-directed RNA polymerase activity"/>
    <property type="evidence" value="ECO:0007669"/>
    <property type="project" value="InterPro"/>
</dbReference>
<evidence type="ECO:0000256" key="1">
    <source>
        <dbReference type="ARBA" id="ARBA00023015"/>
    </source>
</evidence>
<reference evidence="7 8" key="1">
    <citation type="submission" date="2018-10" db="EMBL/GenBank/DDBJ databases">
        <title>Genomic Encyclopedia of Type Strains, Phase IV (KMG-IV): sequencing the most valuable type-strain genomes for metagenomic binning, comparative biology and taxonomic classification.</title>
        <authorList>
            <person name="Goeker M."/>
        </authorList>
    </citation>
    <scope>NUCLEOTIDE SEQUENCE [LARGE SCALE GENOMIC DNA]</scope>
    <source>
        <strain evidence="7 8">DSM 3303</strain>
    </source>
</reference>
<dbReference type="Gene3D" id="1.10.1740.10">
    <property type="match status" value="1"/>
</dbReference>
<feature type="domain" description="RNA polymerase sigma-70 region 4" evidence="6">
    <location>
        <begin position="176"/>
        <end position="224"/>
    </location>
</feature>
<dbReference type="NCBIfam" id="TIGR02937">
    <property type="entry name" value="sigma70-ECF"/>
    <property type="match status" value="1"/>
</dbReference>
<organism evidence="7 8">
    <name type="scientific">Vogesella indigofera</name>
    <name type="common">Pseudomonas indigofera</name>
    <dbReference type="NCBI Taxonomy" id="45465"/>
    <lineage>
        <taxon>Bacteria</taxon>
        <taxon>Pseudomonadati</taxon>
        <taxon>Pseudomonadota</taxon>
        <taxon>Betaproteobacteria</taxon>
        <taxon>Neisseriales</taxon>
        <taxon>Chromobacteriaceae</taxon>
        <taxon>Vogesella</taxon>
    </lineage>
</organism>
<comment type="caution">
    <text evidence="7">The sequence shown here is derived from an EMBL/GenBank/DDBJ whole genome shotgun (WGS) entry which is preliminary data.</text>
</comment>
<dbReference type="Pfam" id="PF04542">
    <property type="entry name" value="Sigma70_r2"/>
    <property type="match status" value="1"/>
</dbReference>
<evidence type="ECO:0000313" key="8">
    <source>
        <dbReference type="Proteomes" id="UP000279384"/>
    </source>
</evidence>
<dbReference type="InterPro" id="IPR007627">
    <property type="entry name" value="RNA_pol_sigma70_r2"/>
</dbReference>
<accession>A0A495BD54</accession>
<evidence type="ECO:0000259" key="5">
    <source>
        <dbReference type="Pfam" id="PF04542"/>
    </source>
</evidence>
<dbReference type="AlphaFoldDB" id="A0A495BD54"/>
<protein>
    <submittedName>
        <fullName evidence="7">RNA polymerase sigma-28 (SigD/FliA/WhiG) subunit</fullName>
    </submittedName>
</protein>
<evidence type="ECO:0000259" key="6">
    <source>
        <dbReference type="Pfam" id="PF04545"/>
    </source>
</evidence>
<dbReference type="EMBL" id="RBID01000014">
    <property type="protein sequence ID" value="RKQ58888.1"/>
    <property type="molecule type" value="Genomic_DNA"/>
</dbReference>
<evidence type="ECO:0000313" key="7">
    <source>
        <dbReference type="EMBL" id="RKQ58888.1"/>
    </source>
</evidence>
<feature type="domain" description="RNA polymerase sigma-70 region 2" evidence="5">
    <location>
        <begin position="19"/>
        <end position="90"/>
    </location>
</feature>
<evidence type="ECO:0000256" key="2">
    <source>
        <dbReference type="ARBA" id="ARBA00023082"/>
    </source>
</evidence>
<dbReference type="GO" id="GO:0016987">
    <property type="term" value="F:sigma factor activity"/>
    <property type="evidence" value="ECO:0007669"/>
    <property type="project" value="UniProtKB-KW"/>
</dbReference>
<dbReference type="InterPro" id="IPR013325">
    <property type="entry name" value="RNA_pol_sigma_r2"/>
</dbReference>
<keyword evidence="2" id="KW-0731">Sigma factor</keyword>
<dbReference type="GO" id="GO:0006352">
    <property type="term" value="P:DNA-templated transcription initiation"/>
    <property type="evidence" value="ECO:0007669"/>
    <property type="project" value="InterPro"/>
</dbReference>
<dbReference type="Pfam" id="PF04545">
    <property type="entry name" value="Sigma70_r4"/>
    <property type="match status" value="1"/>
</dbReference>
<dbReference type="SUPFAM" id="SSF88659">
    <property type="entry name" value="Sigma3 and sigma4 domains of RNA polymerase sigma factors"/>
    <property type="match status" value="2"/>
</dbReference>
<proteinExistence type="predicted"/>
<dbReference type="CDD" id="cd06171">
    <property type="entry name" value="Sigma70_r4"/>
    <property type="match status" value="1"/>
</dbReference>
<dbReference type="NCBIfam" id="NF005413">
    <property type="entry name" value="PRK06986.1"/>
    <property type="match status" value="1"/>
</dbReference>
<dbReference type="InterPro" id="IPR014284">
    <property type="entry name" value="RNA_pol_sigma-70_dom"/>
</dbReference>
<evidence type="ECO:0000256" key="3">
    <source>
        <dbReference type="ARBA" id="ARBA00023125"/>
    </source>
</evidence>
<dbReference type="Gene3D" id="1.20.140.160">
    <property type="match status" value="1"/>
</dbReference>
<dbReference type="PANTHER" id="PTHR30385:SF7">
    <property type="entry name" value="RNA POLYMERASE SIGMA FACTOR FLIA"/>
    <property type="match status" value="1"/>
</dbReference>
<evidence type="ECO:0000256" key="4">
    <source>
        <dbReference type="ARBA" id="ARBA00023163"/>
    </source>
</evidence>
<dbReference type="RefSeq" id="WP_120810522.1">
    <property type="nucleotide sequence ID" value="NZ_RBID01000014.1"/>
</dbReference>
<dbReference type="InterPro" id="IPR000943">
    <property type="entry name" value="RNA_pol_sigma70"/>
</dbReference>
<dbReference type="NCBIfam" id="TIGR02479">
    <property type="entry name" value="FliA_WhiG"/>
    <property type="match status" value="1"/>
</dbReference>
<dbReference type="PRINTS" id="PR00046">
    <property type="entry name" value="SIGMA70FCT"/>
</dbReference>
<dbReference type="InterPro" id="IPR012845">
    <property type="entry name" value="RNA_pol_sigma_FliA_WhiG"/>
</dbReference>
<keyword evidence="1" id="KW-0805">Transcription regulation</keyword>
<dbReference type="Proteomes" id="UP000279384">
    <property type="component" value="Unassembled WGS sequence"/>
</dbReference>
<dbReference type="PANTHER" id="PTHR30385">
    <property type="entry name" value="SIGMA FACTOR F FLAGELLAR"/>
    <property type="match status" value="1"/>
</dbReference>
<dbReference type="SUPFAM" id="SSF88946">
    <property type="entry name" value="Sigma2 domain of RNA polymerase sigma factors"/>
    <property type="match status" value="1"/>
</dbReference>
<keyword evidence="3" id="KW-0238">DNA-binding</keyword>
<gene>
    <name evidence="7" type="ORF">C8E02_1864</name>
</gene>
<keyword evidence="4" id="KW-0804">Transcription</keyword>
<dbReference type="InterPro" id="IPR013324">
    <property type="entry name" value="RNA_pol_sigma_r3/r4-like"/>
</dbReference>
<dbReference type="GO" id="GO:0003677">
    <property type="term" value="F:DNA binding"/>
    <property type="evidence" value="ECO:0007669"/>
    <property type="project" value="UniProtKB-KW"/>
</dbReference>
<sequence>MSAAYALFETPALDEGAIIARHAPLVKRAVRQLSSQVGAVLEREDMEQVGLLALLEAARRYGEPDEQFTGFAMLRIRGAILDELRRLDWRPRSVRQDAHRLRDGWRALTRQLGREPSEREAAAALGIGLDEVQALLLAENAEAMHSFDEIVANGGDVGDERVPEQQMQLRIALASALQHLAPREQQVIQLYYEHELSLKEIALVLELTEARVCQINKAALKKMKNCLAAAPD</sequence>
<dbReference type="InterPro" id="IPR007630">
    <property type="entry name" value="RNA_pol_sigma70_r4"/>
</dbReference>